<evidence type="ECO:0000313" key="2">
    <source>
        <dbReference type="EMBL" id="VEP16993.1"/>
    </source>
</evidence>
<organism evidence="2 3">
    <name type="scientific">Hyella patelloides LEGE 07179</name>
    <dbReference type="NCBI Taxonomy" id="945734"/>
    <lineage>
        <taxon>Bacteria</taxon>
        <taxon>Bacillati</taxon>
        <taxon>Cyanobacteriota</taxon>
        <taxon>Cyanophyceae</taxon>
        <taxon>Pleurocapsales</taxon>
        <taxon>Hyellaceae</taxon>
        <taxon>Hyella</taxon>
    </lineage>
</organism>
<dbReference type="GO" id="GO:0032259">
    <property type="term" value="P:methylation"/>
    <property type="evidence" value="ECO:0007669"/>
    <property type="project" value="UniProtKB-KW"/>
</dbReference>
<keyword evidence="2" id="KW-0808">Transferase</keyword>
<keyword evidence="2" id="KW-0830">Ubiquinone</keyword>
<dbReference type="EMBL" id="CAACVJ010000468">
    <property type="protein sequence ID" value="VEP16993.1"/>
    <property type="molecule type" value="Genomic_DNA"/>
</dbReference>
<keyword evidence="3" id="KW-1185">Reference proteome</keyword>
<reference evidence="2 3" key="1">
    <citation type="submission" date="2019-01" db="EMBL/GenBank/DDBJ databases">
        <authorList>
            <person name="Brito A."/>
        </authorList>
    </citation>
    <scope>NUCLEOTIDE SEQUENCE [LARGE SCALE GENOMIC DNA]</scope>
    <source>
        <strain evidence="2">1</strain>
    </source>
</reference>
<dbReference type="RefSeq" id="WP_144866679.1">
    <property type="nucleotide sequence ID" value="NZ_LR213812.1"/>
</dbReference>
<gene>
    <name evidence="2" type="ORF">H1P_520034</name>
</gene>
<dbReference type="SUPFAM" id="SSF53335">
    <property type="entry name" value="S-adenosyl-L-methionine-dependent methyltransferases"/>
    <property type="match status" value="1"/>
</dbReference>
<dbReference type="Gene3D" id="3.40.50.150">
    <property type="entry name" value="Vaccinia Virus protein VP39"/>
    <property type="match status" value="1"/>
</dbReference>
<dbReference type="CDD" id="cd02440">
    <property type="entry name" value="AdoMet_MTases"/>
    <property type="match status" value="1"/>
</dbReference>
<evidence type="ECO:0000259" key="1">
    <source>
        <dbReference type="Pfam" id="PF08241"/>
    </source>
</evidence>
<accession>A0A563W0E3</accession>
<dbReference type="OrthoDB" id="421066at2"/>
<evidence type="ECO:0000313" key="3">
    <source>
        <dbReference type="Proteomes" id="UP000320055"/>
    </source>
</evidence>
<sequence length="220" mass="25934">MAKNLKNYLVYKIHDRELKLCAARHLKGRLIDIGCGTKPYKELLFPYVDEHIGVDHESTLHDKTNINLLGTAYQIPVEDASFDSAICTAVLEHLEEPELALRECYRVLKSDGIAIYSVPFIWHLHEEPRDFYRYSKYGLQYLFKKSGFEILELKALSGFWVTFGQLFVYNLYRLNHGLFRWFRIIDIIGILIQTLSYGFDRIDKTEQWTWMYLVVAKKIK</sequence>
<dbReference type="Pfam" id="PF08241">
    <property type="entry name" value="Methyltransf_11"/>
    <property type="match status" value="1"/>
</dbReference>
<protein>
    <submittedName>
        <fullName evidence="2">Methylase involved in ubiquinone/menaquinone biosynthesis</fullName>
    </submittedName>
</protein>
<dbReference type="InterPro" id="IPR029063">
    <property type="entry name" value="SAM-dependent_MTases_sf"/>
</dbReference>
<keyword evidence="2" id="KW-0489">Methyltransferase</keyword>
<name>A0A563W0E3_9CYAN</name>
<feature type="domain" description="Methyltransferase type 11" evidence="1">
    <location>
        <begin position="31"/>
        <end position="115"/>
    </location>
</feature>
<dbReference type="InterPro" id="IPR013216">
    <property type="entry name" value="Methyltransf_11"/>
</dbReference>
<dbReference type="GO" id="GO:0008757">
    <property type="term" value="F:S-adenosylmethionine-dependent methyltransferase activity"/>
    <property type="evidence" value="ECO:0007669"/>
    <property type="project" value="InterPro"/>
</dbReference>
<dbReference type="Proteomes" id="UP000320055">
    <property type="component" value="Unassembled WGS sequence"/>
</dbReference>
<dbReference type="AlphaFoldDB" id="A0A563W0E3"/>
<proteinExistence type="predicted"/>